<dbReference type="Proteomes" id="UP000037997">
    <property type="component" value="Unassembled WGS sequence"/>
</dbReference>
<dbReference type="Gene3D" id="3.30.420.130">
    <property type="entry name" value="Dinitrogenase iron-molybdenum cofactor biosynthesis domain"/>
    <property type="match status" value="1"/>
</dbReference>
<dbReference type="AlphaFoldDB" id="A0A0N1EBU2"/>
<evidence type="ECO:0000313" key="1">
    <source>
        <dbReference type="EMBL" id="KPH55697.1"/>
    </source>
</evidence>
<sequence>MKVAVPVFDESLRIFGNTGHTPFFAIFEQKGSGMFKQFNLLELRENPRGNVEASEGCSHKDSDMTQEEQIAHKLEHNVLGEIIKDCQAVLVKKACKNTAKVFLECGIEIYKINQDCQNAKDSFKYLAKK</sequence>
<evidence type="ECO:0000313" key="2">
    <source>
        <dbReference type="Proteomes" id="UP000037997"/>
    </source>
</evidence>
<accession>A0A0N1EBU2</accession>
<evidence type="ECO:0008006" key="3">
    <source>
        <dbReference type="Google" id="ProtNLM"/>
    </source>
</evidence>
<protein>
    <recommendedName>
        <fullName evidence="3">Dinitrogenase iron-molybdenum cofactor biosynthesis domain-containing protein</fullName>
    </recommendedName>
</protein>
<organism evidence="1 2">
    <name type="scientific">Helicobacter pullorum</name>
    <dbReference type="NCBI Taxonomy" id="35818"/>
    <lineage>
        <taxon>Bacteria</taxon>
        <taxon>Pseudomonadati</taxon>
        <taxon>Campylobacterota</taxon>
        <taxon>Epsilonproteobacteria</taxon>
        <taxon>Campylobacterales</taxon>
        <taxon>Helicobacteraceae</taxon>
        <taxon>Helicobacter</taxon>
    </lineage>
</organism>
<proteinExistence type="predicted"/>
<name>A0A0N1EBU2_9HELI</name>
<dbReference type="RefSeq" id="WP_054198144.1">
    <property type="nucleotide sequence ID" value="NZ_FZMX01000005.1"/>
</dbReference>
<dbReference type="SUPFAM" id="SSF53146">
    <property type="entry name" value="Nitrogenase accessory factor-like"/>
    <property type="match status" value="1"/>
</dbReference>
<dbReference type="PATRIC" id="fig|35818.11.peg.1525"/>
<reference evidence="1 2" key="1">
    <citation type="submission" date="2014-06" db="EMBL/GenBank/DDBJ databases">
        <title>Helicobacter pullorum isolates in fresh chicken meat - phenotypic and genotypic features.</title>
        <authorList>
            <person name="Borges V."/>
            <person name="Santos A."/>
            <person name="Correia C.B."/>
            <person name="Saraiva M."/>
            <person name="Menard A."/>
            <person name="Vieira L."/>
            <person name="Sampaio D.A."/>
            <person name="Gomes J.P."/>
            <person name="Oleastro M."/>
        </authorList>
    </citation>
    <scope>NUCLEOTIDE SEQUENCE [LARGE SCALE GENOMIC DNA]</scope>
    <source>
        <strain evidence="1 2">229334/12</strain>
    </source>
</reference>
<comment type="caution">
    <text evidence="1">The sequence shown here is derived from an EMBL/GenBank/DDBJ whole genome shotgun (WGS) entry which is preliminary data.</text>
</comment>
<gene>
    <name evidence="1" type="ORF">HPU229334_07715</name>
</gene>
<dbReference type="InterPro" id="IPR036105">
    <property type="entry name" value="DiNase_FeMo-co_biosyn_sf"/>
</dbReference>
<dbReference type="EMBL" id="JNOC01000035">
    <property type="protein sequence ID" value="KPH55697.1"/>
    <property type="molecule type" value="Genomic_DNA"/>
</dbReference>
<dbReference type="STRING" id="35818.HPU229336_02895"/>